<dbReference type="GO" id="GO:0003700">
    <property type="term" value="F:DNA-binding transcription factor activity"/>
    <property type="evidence" value="ECO:0007669"/>
    <property type="project" value="InterPro"/>
</dbReference>
<dbReference type="OrthoDB" id="7945678at2"/>
<organism evidence="6 7">
    <name type="scientific">Xanthobacter autotrophicus</name>
    <dbReference type="NCBI Taxonomy" id="280"/>
    <lineage>
        <taxon>Bacteria</taxon>
        <taxon>Pseudomonadati</taxon>
        <taxon>Pseudomonadota</taxon>
        <taxon>Alphaproteobacteria</taxon>
        <taxon>Hyphomicrobiales</taxon>
        <taxon>Xanthobacteraceae</taxon>
        <taxon>Xanthobacter</taxon>
    </lineage>
</organism>
<dbReference type="SUPFAM" id="SSF48008">
    <property type="entry name" value="GntR ligand-binding domain-like"/>
    <property type="match status" value="1"/>
</dbReference>
<protein>
    <submittedName>
        <fullName evidence="6">GntR family transcriptional regulator</fullName>
    </submittedName>
</protein>
<sequence>MNSGSPTAAQKGLKHRTLSAAILDQLRQSILDGTHPAGTQLRQDALADAYGVSRIPVREALFQLEAEGLVRMVPQKGAIVSDLSVEEINDVFELRRIMEPRLLERAIPLFTDADFTRLDAIHARFTAATKAHDVSQWGILNADFHMALYDRAALPRTRQIVAALLQTSDRYTRLQLSTTEAMDRAKSEHAQLIALCRAGAVTEATSFLDGHIGKVHADLLRVIEQRTARARAADGTRQDTSKDTSETTTAEASADGRRRTRSKSLAKGEDLR</sequence>
<dbReference type="SMART" id="SM00895">
    <property type="entry name" value="FCD"/>
    <property type="match status" value="1"/>
</dbReference>
<dbReference type="InterPro" id="IPR036390">
    <property type="entry name" value="WH_DNA-bd_sf"/>
</dbReference>
<feature type="compositionally biased region" description="Basic and acidic residues" evidence="4">
    <location>
        <begin position="230"/>
        <end position="245"/>
    </location>
</feature>
<feature type="region of interest" description="Disordered" evidence="4">
    <location>
        <begin position="230"/>
        <end position="272"/>
    </location>
</feature>
<keyword evidence="2" id="KW-0238">DNA-binding</keyword>
<dbReference type="PROSITE" id="PS50949">
    <property type="entry name" value="HTH_GNTR"/>
    <property type="match status" value="1"/>
</dbReference>
<dbReference type="SUPFAM" id="SSF46785">
    <property type="entry name" value="Winged helix' DNA-binding domain"/>
    <property type="match status" value="1"/>
</dbReference>
<keyword evidence="1" id="KW-0805">Transcription regulation</keyword>
<dbReference type="RefSeq" id="WP_138401225.1">
    <property type="nucleotide sequence ID" value="NZ_JBAFVI010000003.1"/>
</dbReference>
<name>A0A6C1KRM0_XANAU</name>
<evidence type="ECO:0000313" key="7">
    <source>
        <dbReference type="Proteomes" id="UP000305131"/>
    </source>
</evidence>
<keyword evidence="3" id="KW-0804">Transcription</keyword>
<dbReference type="GeneID" id="95775713"/>
<proteinExistence type="predicted"/>
<dbReference type="SMART" id="SM00345">
    <property type="entry name" value="HTH_GNTR"/>
    <property type="match status" value="1"/>
</dbReference>
<evidence type="ECO:0000256" key="1">
    <source>
        <dbReference type="ARBA" id="ARBA00023015"/>
    </source>
</evidence>
<feature type="domain" description="HTH gntR-type" evidence="5">
    <location>
        <begin position="16"/>
        <end position="83"/>
    </location>
</feature>
<dbReference type="AlphaFoldDB" id="A0A6C1KRM0"/>
<dbReference type="PANTHER" id="PTHR43537">
    <property type="entry name" value="TRANSCRIPTIONAL REGULATOR, GNTR FAMILY"/>
    <property type="match status" value="1"/>
</dbReference>
<dbReference type="Pfam" id="PF07729">
    <property type="entry name" value="FCD"/>
    <property type="match status" value="1"/>
</dbReference>
<dbReference type="Proteomes" id="UP000305131">
    <property type="component" value="Unassembled WGS sequence"/>
</dbReference>
<dbReference type="CDD" id="cd07377">
    <property type="entry name" value="WHTH_GntR"/>
    <property type="match status" value="1"/>
</dbReference>
<dbReference type="InterPro" id="IPR008920">
    <property type="entry name" value="TF_FadR/GntR_C"/>
</dbReference>
<gene>
    <name evidence="6" type="ORF">FBQ73_19860</name>
</gene>
<accession>A0A6C1KRM0</accession>
<dbReference type="Pfam" id="PF00392">
    <property type="entry name" value="GntR"/>
    <property type="match status" value="1"/>
</dbReference>
<evidence type="ECO:0000256" key="4">
    <source>
        <dbReference type="SAM" id="MobiDB-lite"/>
    </source>
</evidence>
<dbReference type="Gene3D" id="1.10.10.10">
    <property type="entry name" value="Winged helix-like DNA-binding domain superfamily/Winged helix DNA-binding domain"/>
    <property type="match status" value="1"/>
</dbReference>
<dbReference type="InterPro" id="IPR011711">
    <property type="entry name" value="GntR_C"/>
</dbReference>
<dbReference type="GO" id="GO:0003677">
    <property type="term" value="F:DNA binding"/>
    <property type="evidence" value="ECO:0007669"/>
    <property type="project" value="UniProtKB-KW"/>
</dbReference>
<evidence type="ECO:0000256" key="3">
    <source>
        <dbReference type="ARBA" id="ARBA00023163"/>
    </source>
</evidence>
<dbReference type="Gene3D" id="1.20.120.530">
    <property type="entry name" value="GntR ligand-binding domain-like"/>
    <property type="match status" value="1"/>
</dbReference>
<evidence type="ECO:0000256" key="2">
    <source>
        <dbReference type="ARBA" id="ARBA00023125"/>
    </source>
</evidence>
<dbReference type="InterPro" id="IPR000524">
    <property type="entry name" value="Tscrpt_reg_HTH_GntR"/>
</dbReference>
<dbReference type="InterPro" id="IPR036388">
    <property type="entry name" value="WH-like_DNA-bd_sf"/>
</dbReference>
<dbReference type="EMBL" id="VAUP01000038">
    <property type="protein sequence ID" value="TLX41183.1"/>
    <property type="molecule type" value="Genomic_DNA"/>
</dbReference>
<comment type="caution">
    <text evidence="6">The sequence shown here is derived from an EMBL/GenBank/DDBJ whole genome shotgun (WGS) entry which is preliminary data.</text>
</comment>
<evidence type="ECO:0000313" key="6">
    <source>
        <dbReference type="EMBL" id="TLX41183.1"/>
    </source>
</evidence>
<dbReference type="PANTHER" id="PTHR43537:SF41">
    <property type="entry name" value="TRANSCRIPTIONAL REGULATORY PROTEIN"/>
    <property type="match status" value="1"/>
</dbReference>
<reference evidence="6 7" key="1">
    <citation type="submission" date="2019-05" db="EMBL/GenBank/DDBJ databases">
        <authorList>
            <person name="Zhou X."/>
        </authorList>
    </citation>
    <scope>NUCLEOTIDE SEQUENCE [LARGE SCALE GENOMIC DNA]</scope>
    <source>
        <strain evidence="6 7">DSM 432</strain>
    </source>
</reference>
<evidence type="ECO:0000259" key="5">
    <source>
        <dbReference type="PROSITE" id="PS50949"/>
    </source>
</evidence>
<dbReference type="PRINTS" id="PR00035">
    <property type="entry name" value="HTHGNTR"/>
</dbReference>